<dbReference type="SUPFAM" id="SSF55729">
    <property type="entry name" value="Acyl-CoA N-acyltransferases (Nat)"/>
    <property type="match status" value="1"/>
</dbReference>
<dbReference type="EMBL" id="JAPZPY010000005">
    <property type="protein sequence ID" value="MCZ8379833.1"/>
    <property type="molecule type" value="Genomic_DNA"/>
</dbReference>
<dbReference type="Gene3D" id="3.40.630.30">
    <property type="match status" value="1"/>
</dbReference>
<protein>
    <submittedName>
        <fullName evidence="2">GNAT family protein</fullName>
    </submittedName>
</protein>
<dbReference type="CDD" id="cd04301">
    <property type="entry name" value="NAT_SF"/>
    <property type="match status" value="1"/>
</dbReference>
<reference evidence="2" key="1">
    <citation type="submission" date="2022-12" db="EMBL/GenBank/DDBJ databases">
        <authorList>
            <person name="Deng Y."/>
            <person name="Zhang Y.-Q."/>
        </authorList>
    </citation>
    <scope>NUCLEOTIDE SEQUENCE</scope>
    <source>
        <strain evidence="2">CPCC 205372</strain>
    </source>
</reference>
<gene>
    <name evidence="2" type="ORF">O6P37_13240</name>
</gene>
<accession>A0ABT4PTF6</accession>
<dbReference type="InterPro" id="IPR000182">
    <property type="entry name" value="GNAT_dom"/>
</dbReference>
<feature type="domain" description="N-acetyltransferase" evidence="1">
    <location>
        <begin position="9"/>
        <end position="166"/>
    </location>
</feature>
<dbReference type="PANTHER" id="PTHR43792">
    <property type="entry name" value="GNAT FAMILY, PUTATIVE (AFU_ORTHOLOGUE AFUA_3G00765)-RELATED-RELATED"/>
    <property type="match status" value="1"/>
</dbReference>
<dbReference type="InterPro" id="IPR051531">
    <property type="entry name" value="N-acetyltransferase"/>
</dbReference>
<evidence type="ECO:0000259" key="1">
    <source>
        <dbReference type="PROSITE" id="PS51186"/>
    </source>
</evidence>
<dbReference type="PANTHER" id="PTHR43792:SF13">
    <property type="entry name" value="ACETYLTRANSFERASE"/>
    <property type="match status" value="1"/>
</dbReference>
<dbReference type="Pfam" id="PF13302">
    <property type="entry name" value="Acetyltransf_3"/>
    <property type="match status" value="1"/>
</dbReference>
<organism evidence="2 3">
    <name type="scientific">Mycobacterium hippophais</name>
    <dbReference type="NCBI Taxonomy" id="3016340"/>
    <lineage>
        <taxon>Bacteria</taxon>
        <taxon>Bacillati</taxon>
        <taxon>Actinomycetota</taxon>
        <taxon>Actinomycetes</taxon>
        <taxon>Mycobacteriales</taxon>
        <taxon>Mycobacteriaceae</taxon>
        <taxon>Mycobacterium</taxon>
    </lineage>
</organism>
<sequence>MIDVVLMPATVEHLTALRADRNAFGELLGADVPDGWPEFPESVEFTITKLTEHPHQADWWMHFFLADSGARLVGSGGFVGPPQNGVVEIGYEIAPEFRGQGLATAAARAMIGKAKASSSRISTIVAHTLPDHNASTSVLRRLGFQHAGEVEDPDEGTVWRWELPVDLATAE</sequence>
<evidence type="ECO:0000313" key="2">
    <source>
        <dbReference type="EMBL" id="MCZ8379833.1"/>
    </source>
</evidence>
<comment type="caution">
    <text evidence="2">The sequence shown here is derived from an EMBL/GenBank/DDBJ whole genome shotgun (WGS) entry which is preliminary data.</text>
</comment>
<dbReference type="RefSeq" id="WP_269894509.1">
    <property type="nucleotide sequence ID" value="NZ_JAPZPY010000005.1"/>
</dbReference>
<dbReference type="PROSITE" id="PS51186">
    <property type="entry name" value="GNAT"/>
    <property type="match status" value="1"/>
</dbReference>
<name>A0ABT4PTF6_9MYCO</name>
<dbReference type="InterPro" id="IPR016181">
    <property type="entry name" value="Acyl_CoA_acyltransferase"/>
</dbReference>
<evidence type="ECO:0000313" key="3">
    <source>
        <dbReference type="Proteomes" id="UP001142153"/>
    </source>
</evidence>
<proteinExistence type="predicted"/>
<keyword evidence="3" id="KW-1185">Reference proteome</keyword>
<dbReference type="Proteomes" id="UP001142153">
    <property type="component" value="Unassembled WGS sequence"/>
</dbReference>